<keyword evidence="2" id="KW-0813">Transport</keyword>
<dbReference type="NCBIfam" id="TIGR00728">
    <property type="entry name" value="OPT_sfam"/>
    <property type="match status" value="1"/>
</dbReference>
<keyword evidence="5 6" id="KW-0472">Membrane</keyword>
<dbReference type="GO" id="GO:0016020">
    <property type="term" value="C:membrane"/>
    <property type="evidence" value="ECO:0007669"/>
    <property type="project" value="UniProtKB-SubCell"/>
</dbReference>
<feature type="transmembrane region" description="Helical" evidence="6">
    <location>
        <begin position="540"/>
        <end position="561"/>
    </location>
</feature>
<dbReference type="Pfam" id="PF03169">
    <property type="entry name" value="OPT"/>
    <property type="match status" value="1"/>
</dbReference>
<feature type="transmembrane region" description="Helical" evidence="6">
    <location>
        <begin position="731"/>
        <end position="749"/>
    </location>
</feature>
<feature type="transmembrane region" description="Helical" evidence="6">
    <location>
        <begin position="81"/>
        <end position="103"/>
    </location>
</feature>
<dbReference type="PANTHER" id="PTHR31645">
    <property type="entry name" value="OLIGOPEPTIDE TRANSPORTER YGL114W-RELATED"/>
    <property type="match status" value="1"/>
</dbReference>
<feature type="transmembrane region" description="Helical" evidence="6">
    <location>
        <begin position="688"/>
        <end position="711"/>
    </location>
</feature>
<dbReference type="Proteomes" id="UP000254589">
    <property type="component" value="Unassembled WGS sequence"/>
</dbReference>
<gene>
    <name evidence="7" type="ORF">NCTC13159_01439</name>
</gene>
<organism evidence="7 8">
    <name type="scientific">Pandoraea pulmonicola</name>
    <dbReference type="NCBI Taxonomy" id="93221"/>
    <lineage>
        <taxon>Bacteria</taxon>
        <taxon>Pseudomonadati</taxon>
        <taxon>Pseudomonadota</taxon>
        <taxon>Betaproteobacteria</taxon>
        <taxon>Burkholderiales</taxon>
        <taxon>Burkholderiaceae</taxon>
        <taxon>Pandoraea</taxon>
    </lineage>
</organism>
<evidence type="ECO:0000256" key="3">
    <source>
        <dbReference type="ARBA" id="ARBA00022692"/>
    </source>
</evidence>
<evidence type="ECO:0000256" key="1">
    <source>
        <dbReference type="ARBA" id="ARBA00004141"/>
    </source>
</evidence>
<evidence type="ECO:0000313" key="7">
    <source>
        <dbReference type="EMBL" id="SUA89968.1"/>
    </source>
</evidence>
<feature type="transmembrane region" description="Helical" evidence="6">
    <location>
        <begin position="604"/>
        <end position="623"/>
    </location>
</feature>
<reference evidence="7 8" key="1">
    <citation type="submission" date="2018-06" db="EMBL/GenBank/DDBJ databases">
        <authorList>
            <consortium name="Pathogen Informatics"/>
            <person name="Doyle S."/>
        </authorList>
    </citation>
    <scope>NUCLEOTIDE SEQUENCE [LARGE SCALE GENOMIC DNA]</scope>
    <source>
        <strain evidence="7 8">NCTC13159</strain>
    </source>
</reference>
<keyword evidence="3 6" id="KW-0812">Transmembrane</keyword>
<feature type="transmembrane region" description="Helical" evidence="6">
    <location>
        <begin position="269"/>
        <end position="294"/>
    </location>
</feature>
<feature type="transmembrane region" description="Helical" evidence="6">
    <location>
        <begin position="140"/>
        <end position="162"/>
    </location>
</feature>
<dbReference type="NCBIfam" id="TIGR00733">
    <property type="entry name" value="OPT family oligopeptide transporter"/>
    <property type="match status" value="1"/>
</dbReference>
<sequence length="753" mass="77530">MDLLAMRNFRINMRRQRGNSCGHCGERGRFERSFYVGRQDWRCTSEAHTICATFSLGGNPPYSHMASHPTRIPDAVSLPELTLRGMILGALITVVFTASNVYLGLKVGLTFSSSIPAAVISMAVLRAFRGGNILENNMVQTQASAAGTLSSIIFVLPGLLMIGHWQGFPFGLTLAICASGGILGVLFTIPLRRAMVVDSDLPYPEGLAAAEILRVGSEGDETSPGGAKSDNARGTESSGVREIAFGGVVSALFAFATTGLKVLGESITAWIPAGTAVFRLTTGFSLALIGAGYLIGIVSGLAILLGIVLSWGIAVPVLTSITPNTDGQAIAAFANGLWQQKVRFIGAGTIGVAAVWTLITLAKPMVEGVKTSFAALGQSRGGRAGSVALGRTEQDLSPYWVIGLTLVCVAVWVVTFGVFLADAPLSFGGIATLVACSVVFAVVFGFLVAAACGYMAGLVGSSASPISGIGIVAVVLVSLLILSVSQASGLVDTGSGSKLAIALALFTTAAVIAIATISNDNLQDLKTGWLVGATPWRQQVALLVGCVVGAAVIPPVLNLLYNAYGFTDALPRAGMDPSQALSAPQAILMTAIAKGIFTHRLDWSMLGIGAVLGLALIAIDAMLARRGGVARVPVIAVGIGIYLPPTVGSVLVIGALLGWIAQRVLKARAKSQGKDFGPFAEAAERRGVLLASGLIVGESLVGVAMAMVVGIAGSDAPLAIVGKDFATTSEWLALIVFAGICAAVVRRVLATAR</sequence>
<protein>
    <submittedName>
        <fullName evidence="7">Oligopeptide transporter, OPT family</fullName>
    </submittedName>
</protein>
<evidence type="ECO:0000256" key="5">
    <source>
        <dbReference type="ARBA" id="ARBA00023136"/>
    </source>
</evidence>
<proteinExistence type="predicted"/>
<keyword evidence="4 6" id="KW-1133">Transmembrane helix</keyword>
<feature type="transmembrane region" description="Helical" evidence="6">
    <location>
        <begin position="635"/>
        <end position="661"/>
    </location>
</feature>
<feature type="transmembrane region" description="Helical" evidence="6">
    <location>
        <begin position="427"/>
        <end position="454"/>
    </location>
</feature>
<comment type="subcellular location">
    <subcellularLocation>
        <location evidence="1">Membrane</location>
        <topology evidence="1">Multi-pass membrane protein</topology>
    </subcellularLocation>
</comment>
<feature type="transmembrane region" description="Helical" evidence="6">
    <location>
        <begin position="581"/>
        <end position="597"/>
    </location>
</feature>
<dbReference type="GO" id="GO:0035673">
    <property type="term" value="F:oligopeptide transmembrane transporter activity"/>
    <property type="evidence" value="ECO:0007669"/>
    <property type="project" value="InterPro"/>
</dbReference>
<accession>A0AAJ4ZAW1</accession>
<dbReference type="InterPro" id="IPR004814">
    <property type="entry name" value="Oligopep_transpt"/>
</dbReference>
<dbReference type="PANTHER" id="PTHR31645:SF0">
    <property type="entry name" value="OLIGOPEPTIDE TRANSPORTER YGL114W-RELATED"/>
    <property type="match status" value="1"/>
</dbReference>
<feature type="transmembrane region" description="Helical" evidence="6">
    <location>
        <begin position="168"/>
        <end position="189"/>
    </location>
</feature>
<dbReference type="InterPro" id="IPR004813">
    <property type="entry name" value="OPT"/>
</dbReference>
<dbReference type="AlphaFoldDB" id="A0AAJ4ZAW1"/>
<dbReference type="EMBL" id="UGSJ01000001">
    <property type="protein sequence ID" value="SUA89968.1"/>
    <property type="molecule type" value="Genomic_DNA"/>
</dbReference>
<comment type="caution">
    <text evidence="7">The sequence shown here is derived from an EMBL/GenBank/DDBJ whole genome shotgun (WGS) entry which is preliminary data.</text>
</comment>
<name>A0AAJ4ZAW1_PANPU</name>
<feature type="transmembrane region" description="Helical" evidence="6">
    <location>
        <begin position="466"/>
        <end position="487"/>
    </location>
</feature>
<evidence type="ECO:0000256" key="2">
    <source>
        <dbReference type="ARBA" id="ARBA00022448"/>
    </source>
</evidence>
<dbReference type="InterPro" id="IPR045035">
    <property type="entry name" value="YSL-like"/>
</dbReference>
<feature type="transmembrane region" description="Helical" evidence="6">
    <location>
        <begin position="342"/>
        <end position="362"/>
    </location>
</feature>
<evidence type="ECO:0000256" key="4">
    <source>
        <dbReference type="ARBA" id="ARBA00022989"/>
    </source>
</evidence>
<evidence type="ECO:0000313" key="8">
    <source>
        <dbReference type="Proteomes" id="UP000254589"/>
    </source>
</evidence>
<feature type="transmembrane region" description="Helical" evidence="6">
    <location>
        <begin position="301"/>
        <end position="322"/>
    </location>
</feature>
<feature type="transmembrane region" description="Helical" evidence="6">
    <location>
        <begin position="243"/>
        <end position="263"/>
    </location>
</feature>
<feature type="transmembrane region" description="Helical" evidence="6">
    <location>
        <begin position="109"/>
        <end position="128"/>
    </location>
</feature>
<feature type="transmembrane region" description="Helical" evidence="6">
    <location>
        <begin position="499"/>
        <end position="519"/>
    </location>
</feature>
<evidence type="ECO:0000256" key="6">
    <source>
        <dbReference type="SAM" id="Phobius"/>
    </source>
</evidence>
<feature type="transmembrane region" description="Helical" evidence="6">
    <location>
        <begin position="399"/>
        <end position="421"/>
    </location>
</feature>